<dbReference type="Pfam" id="PF05659">
    <property type="entry name" value="RPW8"/>
    <property type="match status" value="1"/>
</dbReference>
<evidence type="ECO:0000259" key="1">
    <source>
        <dbReference type="Pfam" id="PF05659"/>
    </source>
</evidence>
<proteinExistence type="predicted"/>
<dbReference type="Gramene" id="OE9A062283T1">
    <property type="protein sequence ID" value="OE9A062283C1"/>
    <property type="gene ID" value="OE9A062283"/>
</dbReference>
<evidence type="ECO:0000313" key="2">
    <source>
        <dbReference type="EMBL" id="CAA3001258.1"/>
    </source>
</evidence>
<dbReference type="InterPro" id="IPR008808">
    <property type="entry name" value="Powdery_mildew-R_dom"/>
</dbReference>
<accession>A0A8S0T9P5</accession>
<dbReference type="Proteomes" id="UP000594638">
    <property type="component" value="Unassembled WGS sequence"/>
</dbReference>
<comment type="caution">
    <text evidence="2">The sequence shown here is derived from an EMBL/GenBank/DDBJ whole genome shotgun (WGS) entry which is preliminary data.</text>
</comment>
<dbReference type="OrthoDB" id="2016095at2759"/>
<keyword evidence="3" id="KW-1185">Reference proteome</keyword>
<dbReference type="EMBL" id="CACTIH010005747">
    <property type="protein sequence ID" value="CAA3001258.1"/>
    <property type="molecule type" value="Genomic_DNA"/>
</dbReference>
<feature type="domain" description="RPW8" evidence="1">
    <location>
        <begin position="13"/>
        <end position="73"/>
    </location>
</feature>
<dbReference type="AlphaFoldDB" id="A0A8S0T9P5"/>
<sequence length="76" mass="8233">VSIRAPFCAKMVDLLGGGATCVAFDLLMQAVLDVTVKVAGFNSELDHLKSNLISIKPFIDDIEKLNRVLNCRQQGA</sequence>
<name>A0A8S0T9P5_OLEEU</name>
<feature type="non-terminal residue" evidence="2">
    <location>
        <position position="1"/>
    </location>
</feature>
<evidence type="ECO:0000313" key="3">
    <source>
        <dbReference type="Proteomes" id="UP000594638"/>
    </source>
</evidence>
<protein>
    <submittedName>
        <fullName evidence="2">Probable disease resistance At5g66900</fullName>
    </submittedName>
</protein>
<organism evidence="2 3">
    <name type="scientific">Olea europaea subsp. europaea</name>
    <dbReference type="NCBI Taxonomy" id="158383"/>
    <lineage>
        <taxon>Eukaryota</taxon>
        <taxon>Viridiplantae</taxon>
        <taxon>Streptophyta</taxon>
        <taxon>Embryophyta</taxon>
        <taxon>Tracheophyta</taxon>
        <taxon>Spermatophyta</taxon>
        <taxon>Magnoliopsida</taxon>
        <taxon>eudicotyledons</taxon>
        <taxon>Gunneridae</taxon>
        <taxon>Pentapetalae</taxon>
        <taxon>asterids</taxon>
        <taxon>lamiids</taxon>
        <taxon>Lamiales</taxon>
        <taxon>Oleaceae</taxon>
        <taxon>Oleeae</taxon>
        <taxon>Olea</taxon>
    </lineage>
</organism>
<reference evidence="2 3" key="1">
    <citation type="submission" date="2019-12" db="EMBL/GenBank/DDBJ databases">
        <authorList>
            <person name="Alioto T."/>
            <person name="Alioto T."/>
            <person name="Gomez Garrido J."/>
        </authorList>
    </citation>
    <scope>NUCLEOTIDE SEQUENCE [LARGE SCALE GENOMIC DNA]</scope>
</reference>
<gene>
    <name evidence="2" type="ORF">OLEA9_A062283</name>
</gene>